<sequence>MGVWMGEVESRERDKSGARGKGLSRTVQGSRRRNGRGLKYSGRERQGEWASQEFPGINPTNEFTRKEWPERDKKFPGERLWKKGRRKLLIEGWKRKEGE</sequence>
<reference evidence="3" key="1">
    <citation type="journal article" date="2017" name="Genome Biol.">
        <title>Comparative genomics reveals high biological diversity and specific adaptations in the industrially and medically important fungal genus Aspergillus.</title>
        <authorList>
            <person name="de Vries R.P."/>
            <person name="Riley R."/>
            <person name="Wiebenga A."/>
            <person name="Aguilar-Osorio G."/>
            <person name="Amillis S."/>
            <person name="Uchima C.A."/>
            <person name="Anderluh G."/>
            <person name="Asadollahi M."/>
            <person name="Askin M."/>
            <person name="Barry K."/>
            <person name="Battaglia E."/>
            <person name="Bayram O."/>
            <person name="Benocci T."/>
            <person name="Braus-Stromeyer S.A."/>
            <person name="Caldana C."/>
            <person name="Canovas D."/>
            <person name="Cerqueira G.C."/>
            <person name="Chen F."/>
            <person name="Chen W."/>
            <person name="Choi C."/>
            <person name="Clum A."/>
            <person name="Dos Santos R.A."/>
            <person name="Damasio A.R."/>
            <person name="Diallinas G."/>
            <person name="Emri T."/>
            <person name="Fekete E."/>
            <person name="Flipphi M."/>
            <person name="Freyberg S."/>
            <person name="Gallo A."/>
            <person name="Gournas C."/>
            <person name="Habgood R."/>
            <person name="Hainaut M."/>
            <person name="Harispe M.L."/>
            <person name="Henrissat B."/>
            <person name="Hilden K.S."/>
            <person name="Hope R."/>
            <person name="Hossain A."/>
            <person name="Karabika E."/>
            <person name="Karaffa L."/>
            <person name="Karanyi Z."/>
            <person name="Krasevec N."/>
            <person name="Kuo A."/>
            <person name="Kusch H."/>
            <person name="LaButti K."/>
            <person name="Lagendijk E.L."/>
            <person name="Lapidus A."/>
            <person name="Levasseur A."/>
            <person name="Lindquist E."/>
            <person name="Lipzen A."/>
            <person name="Logrieco A.F."/>
            <person name="MacCabe A."/>
            <person name="Maekelae M.R."/>
            <person name="Malavazi I."/>
            <person name="Melin P."/>
            <person name="Meyer V."/>
            <person name="Mielnichuk N."/>
            <person name="Miskei M."/>
            <person name="Molnar A.P."/>
            <person name="Mule G."/>
            <person name="Ngan C.Y."/>
            <person name="Orejas M."/>
            <person name="Orosz E."/>
            <person name="Ouedraogo J.P."/>
            <person name="Overkamp K.M."/>
            <person name="Park H.-S."/>
            <person name="Perrone G."/>
            <person name="Piumi F."/>
            <person name="Punt P.J."/>
            <person name="Ram A.F."/>
            <person name="Ramon A."/>
            <person name="Rauscher S."/>
            <person name="Record E."/>
            <person name="Riano-Pachon D.M."/>
            <person name="Robert V."/>
            <person name="Roehrig J."/>
            <person name="Ruller R."/>
            <person name="Salamov A."/>
            <person name="Salih N.S."/>
            <person name="Samson R.A."/>
            <person name="Sandor E."/>
            <person name="Sanguinetti M."/>
            <person name="Schuetze T."/>
            <person name="Sepcic K."/>
            <person name="Shelest E."/>
            <person name="Sherlock G."/>
            <person name="Sophianopoulou V."/>
            <person name="Squina F.M."/>
            <person name="Sun H."/>
            <person name="Susca A."/>
            <person name="Todd R.B."/>
            <person name="Tsang A."/>
            <person name="Unkles S.E."/>
            <person name="van de Wiele N."/>
            <person name="van Rossen-Uffink D."/>
            <person name="Oliveira J.V."/>
            <person name="Vesth T.C."/>
            <person name="Visser J."/>
            <person name="Yu J.-H."/>
            <person name="Zhou M."/>
            <person name="Andersen M.R."/>
            <person name="Archer D.B."/>
            <person name="Baker S.E."/>
            <person name="Benoit I."/>
            <person name="Brakhage A.A."/>
            <person name="Braus G.H."/>
            <person name="Fischer R."/>
            <person name="Frisvad J.C."/>
            <person name="Goldman G.H."/>
            <person name="Houbraken J."/>
            <person name="Oakley B."/>
            <person name="Pocsi I."/>
            <person name="Scazzocchio C."/>
            <person name="Seiboth B."/>
            <person name="vanKuyk P.A."/>
            <person name="Wortman J."/>
            <person name="Dyer P.S."/>
            <person name="Grigoriev I.V."/>
        </authorList>
    </citation>
    <scope>NUCLEOTIDE SEQUENCE [LARGE SCALE GENOMIC DNA]</scope>
    <source>
        <strain evidence="3">CBS 101740 / IMI 381727 / IBT 21946</strain>
    </source>
</reference>
<feature type="region of interest" description="Disordered" evidence="1">
    <location>
        <begin position="1"/>
        <end position="64"/>
    </location>
</feature>
<evidence type="ECO:0000256" key="1">
    <source>
        <dbReference type="SAM" id="MobiDB-lite"/>
    </source>
</evidence>
<protein>
    <submittedName>
        <fullName evidence="2">Uncharacterized protein</fullName>
    </submittedName>
</protein>
<feature type="compositionally biased region" description="Basic and acidic residues" evidence="1">
    <location>
        <begin position="8"/>
        <end position="17"/>
    </location>
</feature>
<dbReference type="AlphaFoldDB" id="A0A1L9UGD0"/>
<evidence type="ECO:0000313" key="2">
    <source>
        <dbReference type="EMBL" id="OJJ70736.1"/>
    </source>
</evidence>
<accession>A0A1L9UGD0</accession>
<name>A0A1L9UGD0_ASPBC</name>
<organism evidence="2 3">
    <name type="scientific">Aspergillus brasiliensis (strain CBS 101740 / IMI 381727 / IBT 21946)</name>
    <dbReference type="NCBI Taxonomy" id="767769"/>
    <lineage>
        <taxon>Eukaryota</taxon>
        <taxon>Fungi</taxon>
        <taxon>Dikarya</taxon>
        <taxon>Ascomycota</taxon>
        <taxon>Pezizomycotina</taxon>
        <taxon>Eurotiomycetes</taxon>
        <taxon>Eurotiomycetidae</taxon>
        <taxon>Eurotiales</taxon>
        <taxon>Aspergillaceae</taxon>
        <taxon>Aspergillus</taxon>
        <taxon>Aspergillus subgen. Circumdati</taxon>
    </lineage>
</organism>
<dbReference type="EMBL" id="KV878686">
    <property type="protein sequence ID" value="OJJ70736.1"/>
    <property type="molecule type" value="Genomic_DNA"/>
</dbReference>
<gene>
    <name evidence="2" type="ORF">ASPBRDRAFT_634021</name>
</gene>
<dbReference type="GeneID" id="93580909"/>
<proteinExistence type="predicted"/>
<dbReference type="RefSeq" id="XP_067477984.1">
    <property type="nucleotide sequence ID" value="XM_067628421.1"/>
</dbReference>
<keyword evidence="3" id="KW-1185">Reference proteome</keyword>
<dbReference type="Proteomes" id="UP000184499">
    <property type="component" value="Unassembled WGS sequence"/>
</dbReference>
<evidence type="ECO:0000313" key="3">
    <source>
        <dbReference type="Proteomes" id="UP000184499"/>
    </source>
</evidence>
<dbReference type="VEuPathDB" id="FungiDB:ASPBRDRAFT_634021"/>